<name>A0ABP6UU05_9ACTN</name>
<comment type="caution">
    <text evidence="2">The sequence shown here is derived from an EMBL/GenBank/DDBJ whole genome shotgun (WGS) entry which is preliminary data.</text>
</comment>
<dbReference type="Gene3D" id="3.30.390.30">
    <property type="match status" value="1"/>
</dbReference>
<protein>
    <recommendedName>
        <fullName evidence="1">Reductase C-terminal domain-containing protein</fullName>
    </recommendedName>
</protein>
<evidence type="ECO:0000313" key="3">
    <source>
        <dbReference type="Proteomes" id="UP001500301"/>
    </source>
</evidence>
<gene>
    <name evidence="2" type="ORF">GCM10022263_03100</name>
</gene>
<keyword evidence="3" id="KW-1185">Reference proteome</keyword>
<dbReference type="EMBL" id="BAABBB010000003">
    <property type="protein sequence ID" value="GAA3518736.1"/>
    <property type="molecule type" value="Genomic_DNA"/>
</dbReference>
<feature type="domain" description="Reductase C-terminal" evidence="1">
    <location>
        <begin position="30"/>
        <end position="94"/>
    </location>
</feature>
<dbReference type="SUPFAM" id="SSF55424">
    <property type="entry name" value="FAD/NAD-linked reductases, dimerisation (C-terminal) domain"/>
    <property type="match status" value="1"/>
</dbReference>
<organism evidence="2 3">
    <name type="scientific">Nocardioides daeguensis</name>
    <dbReference type="NCBI Taxonomy" id="908359"/>
    <lineage>
        <taxon>Bacteria</taxon>
        <taxon>Bacillati</taxon>
        <taxon>Actinomycetota</taxon>
        <taxon>Actinomycetes</taxon>
        <taxon>Propionibacteriales</taxon>
        <taxon>Nocardioidaceae</taxon>
        <taxon>Nocardioides</taxon>
    </lineage>
</organism>
<dbReference type="InterPro" id="IPR028202">
    <property type="entry name" value="Reductase_C"/>
</dbReference>
<accession>A0ABP6UU05</accession>
<dbReference type="InterPro" id="IPR016156">
    <property type="entry name" value="FAD/NAD-linked_Rdtase_dimer_sf"/>
</dbReference>
<proteinExistence type="predicted"/>
<sequence>MCALCSQTVRLEHALRACGINSDERVATLMWNNQEHDIKLQIAGINTVHDEVVLSGDPSRDRDFTCFYVRQGQLIAPDCVNRPRDFMFSKLVLNPTNPGRAG</sequence>
<dbReference type="Pfam" id="PF14759">
    <property type="entry name" value="Reductase_C"/>
    <property type="match status" value="1"/>
</dbReference>
<evidence type="ECO:0000259" key="1">
    <source>
        <dbReference type="Pfam" id="PF14759"/>
    </source>
</evidence>
<reference evidence="3" key="1">
    <citation type="journal article" date="2019" name="Int. J. Syst. Evol. Microbiol.">
        <title>The Global Catalogue of Microorganisms (GCM) 10K type strain sequencing project: providing services to taxonomists for standard genome sequencing and annotation.</title>
        <authorList>
            <consortium name="The Broad Institute Genomics Platform"/>
            <consortium name="The Broad Institute Genome Sequencing Center for Infectious Disease"/>
            <person name="Wu L."/>
            <person name="Ma J."/>
        </authorList>
    </citation>
    <scope>NUCLEOTIDE SEQUENCE [LARGE SCALE GENOMIC DNA]</scope>
    <source>
        <strain evidence="3">JCM 17460</strain>
    </source>
</reference>
<dbReference type="Proteomes" id="UP001500301">
    <property type="component" value="Unassembled WGS sequence"/>
</dbReference>
<evidence type="ECO:0000313" key="2">
    <source>
        <dbReference type="EMBL" id="GAA3518736.1"/>
    </source>
</evidence>